<evidence type="ECO:0000259" key="2">
    <source>
        <dbReference type="Pfam" id="PF14655"/>
    </source>
</evidence>
<evidence type="ECO:0000313" key="4">
    <source>
        <dbReference type="Proteomes" id="UP000507536"/>
    </source>
</evidence>
<gene>
    <name evidence="3" type="ORF">PCHDS_000321800</name>
</gene>
<organism evidence="3 4">
    <name type="scientific">Plasmodium chabaudi adami</name>
    <dbReference type="NCBI Taxonomy" id="5826"/>
    <lineage>
        <taxon>Eukaryota</taxon>
        <taxon>Sar</taxon>
        <taxon>Alveolata</taxon>
        <taxon>Apicomplexa</taxon>
        <taxon>Aconoidasida</taxon>
        <taxon>Haemosporida</taxon>
        <taxon>Plasmodiidae</taxon>
        <taxon>Plasmodium</taxon>
        <taxon>Plasmodium (Vinckeia)</taxon>
    </lineage>
</organism>
<dbReference type="InterPro" id="IPR026059">
    <property type="entry name" value="Rab3GAP2"/>
</dbReference>
<proteinExistence type="predicted"/>
<name>A0A1C6YIE0_PLACE</name>
<feature type="compositionally biased region" description="Basic and acidic residues" evidence="1">
    <location>
        <begin position="68"/>
        <end position="86"/>
    </location>
</feature>
<protein>
    <submittedName>
        <fullName evidence="3">Rab3 GTPase-activating protein non-catalytic subunit, putative</fullName>
    </submittedName>
</protein>
<dbReference type="PANTHER" id="PTHR12472:SF0">
    <property type="entry name" value="RAB3 GTPASE-ACTIVATING PROTEIN NON-CATALYTIC SUBUNIT"/>
    <property type="match status" value="1"/>
</dbReference>
<accession>A0A1C6YIE0</accession>
<feature type="region of interest" description="Disordered" evidence="1">
    <location>
        <begin position="64"/>
        <end position="86"/>
    </location>
</feature>
<feature type="compositionally biased region" description="Polar residues" evidence="1">
    <location>
        <begin position="18"/>
        <end position="28"/>
    </location>
</feature>
<feature type="compositionally biased region" description="Polar residues" evidence="1">
    <location>
        <begin position="1"/>
        <end position="10"/>
    </location>
</feature>
<reference evidence="3 4" key="1">
    <citation type="submission" date="2016-08" db="EMBL/GenBank/DDBJ databases">
        <authorList>
            <consortium name="Pathogen Informatics"/>
        </authorList>
    </citation>
    <scope>NUCLEOTIDE SEQUENCE [LARGE SCALE GENOMIC DNA]</scope>
    <source>
        <strain evidence="3 4">DS</strain>
    </source>
</reference>
<feature type="region of interest" description="Disordered" evidence="1">
    <location>
        <begin position="1"/>
        <end position="38"/>
    </location>
</feature>
<dbReference type="InterPro" id="IPR032839">
    <property type="entry name" value="RAB3GAP_N"/>
</dbReference>
<evidence type="ECO:0000256" key="1">
    <source>
        <dbReference type="SAM" id="MobiDB-lite"/>
    </source>
</evidence>
<dbReference type="PANTHER" id="PTHR12472">
    <property type="entry name" value="RAB3-GAP REGULATORY DOMAIN"/>
    <property type="match status" value="1"/>
</dbReference>
<dbReference type="SUPFAM" id="SSF101908">
    <property type="entry name" value="Putative isomerase YbhE"/>
    <property type="match status" value="1"/>
</dbReference>
<feature type="domain" description="Rab3-GAP regulatory subunit N-terminal" evidence="2">
    <location>
        <begin position="527"/>
        <end position="658"/>
    </location>
</feature>
<dbReference type="Proteomes" id="UP000507536">
    <property type="component" value="Chromosome 12"/>
</dbReference>
<dbReference type="EMBL" id="LT608192">
    <property type="protein sequence ID" value="SCM23062.1"/>
    <property type="molecule type" value="Genomic_DNA"/>
</dbReference>
<evidence type="ECO:0000313" key="3">
    <source>
        <dbReference type="EMBL" id="SCM23062.1"/>
    </source>
</evidence>
<dbReference type="Pfam" id="PF14655">
    <property type="entry name" value="RAB3GAP2_N"/>
    <property type="match status" value="1"/>
</dbReference>
<dbReference type="AlphaFoldDB" id="A0A1C6YIE0"/>
<sequence length="707" mass="81612">MTNDGQSNILNKCEDSGTIDNTNDNTKIIPSHKNVDQSNFIKKENADKGGCPYAAMMGLPDSPADLTKALENDAKKGLPESQEMKDDVPNGVERITKEDLLKGQEMKENVIEGQEMKATVIEGQEMKANGIEGQETKATVIEGQEMKETVIEDKETKETVIEDKETKETVIEGQETTQDLASNAENDMNKTSEDDHIELEEIFALETLMQISNNIFINTHHSITKDDINITNCKVVIYESNNSSPDLNEGDDEFINMLFYFQNKNYIFFLIYCLNKKNVVYLKFFNPLLIEKENIEAINLFFINNCFPHIVLGLNNGKICLYNHEGVICMQNKFFDCKIKKIFLEHNNNYILFLHENNTVINSNANLIKRALESNNKIMPIDYIFTVNKNIPISHIILRYNNTLDSINRELYSVFGKDDLAKYVNICTSEKVDESEENANNFNGSGNPSYVIASKNMTWAILNIIKPNTKMDFLIKRECYGTSEKLSSKINNFIKNIFIKDTEPLSNTPTNKIHINNTNQNTLVNINNNNYPIYAFNTNMIYTFNDPKRQIIDICVCPWNNYLALALDNLGRLCLYNISRLSILYMWKSYRSAFMSFILKKDYNQITRNINNNNSTSITNTNIFYVTATDKSCKKGIFFYIKPRNLIEIWDINTLYKIYGIRTFDDPILFKFFFKDHDIPNDVYFFNTNTHVFVINSKFEVLHIKWV</sequence>